<keyword evidence="3" id="KW-1185">Reference proteome</keyword>
<dbReference type="EMBL" id="AP023359">
    <property type="protein sequence ID" value="BCJ69803.1"/>
    <property type="molecule type" value="Genomic_DNA"/>
</dbReference>
<keyword evidence="1" id="KW-0812">Transmembrane</keyword>
<name>A0A810NE94_9ACTN</name>
<keyword evidence="1" id="KW-1133">Transmembrane helix</keyword>
<dbReference type="AlphaFoldDB" id="A0A810NE94"/>
<reference evidence="2" key="1">
    <citation type="submission" date="2020-08" db="EMBL/GenBank/DDBJ databases">
        <title>Whole genome shotgun sequence of Polymorphospora rubra NBRC 101157.</title>
        <authorList>
            <person name="Komaki H."/>
            <person name="Tamura T."/>
        </authorList>
    </citation>
    <scope>NUCLEOTIDE SEQUENCE</scope>
    <source>
        <strain evidence="2">NBRC 101157</strain>
    </source>
</reference>
<keyword evidence="1" id="KW-0472">Membrane</keyword>
<organism evidence="2 3">
    <name type="scientific">Polymorphospora rubra</name>
    <dbReference type="NCBI Taxonomy" id="338584"/>
    <lineage>
        <taxon>Bacteria</taxon>
        <taxon>Bacillati</taxon>
        <taxon>Actinomycetota</taxon>
        <taxon>Actinomycetes</taxon>
        <taxon>Micromonosporales</taxon>
        <taxon>Micromonosporaceae</taxon>
        <taxon>Polymorphospora</taxon>
    </lineage>
</organism>
<evidence type="ECO:0000313" key="3">
    <source>
        <dbReference type="Proteomes" id="UP000680866"/>
    </source>
</evidence>
<dbReference type="Proteomes" id="UP000680866">
    <property type="component" value="Chromosome"/>
</dbReference>
<dbReference type="RefSeq" id="WP_212819323.1">
    <property type="nucleotide sequence ID" value="NZ_AP023359.1"/>
</dbReference>
<feature type="transmembrane region" description="Helical" evidence="1">
    <location>
        <begin position="45"/>
        <end position="64"/>
    </location>
</feature>
<accession>A0A810NE94</accession>
<sequence>MAEPNDERLEDSPEKVRQGWVNRRREKIAAEIARNRRGDYKVPTWVLATILLAIIAAWALLVILS</sequence>
<dbReference type="KEGG" id="pry:Prubr_68240"/>
<protein>
    <submittedName>
        <fullName evidence="2">Uncharacterized protein</fullName>
    </submittedName>
</protein>
<gene>
    <name evidence="2" type="ORF">Prubr_68240</name>
</gene>
<evidence type="ECO:0000256" key="1">
    <source>
        <dbReference type="SAM" id="Phobius"/>
    </source>
</evidence>
<proteinExistence type="predicted"/>
<evidence type="ECO:0000313" key="2">
    <source>
        <dbReference type="EMBL" id="BCJ69803.1"/>
    </source>
</evidence>